<proteinExistence type="predicted"/>
<name>A0A5C3EM10_9BASI</name>
<evidence type="ECO:0000313" key="2">
    <source>
        <dbReference type="EMBL" id="SPO30696.1"/>
    </source>
</evidence>
<reference evidence="2 3" key="1">
    <citation type="submission" date="2018-03" db="EMBL/GenBank/DDBJ databases">
        <authorList>
            <person name="Guldener U."/>
        </authorList>
    </citation>
    <scope>NUCLEOTIDE SEQUENCE [LARGE SCALE GENOMIC DNA]</scope>
    <source>
        <strain evidence="2 3">NBRC100155</strain>
    </source>
</reference>
<evidence type="ECO:0000313" key="3">
    <source>
        <dbReference type="Proteomes" id="UP000324022"/>
    </source>
</evidence>
<dbReference type="EMBL" id="OOIN01000034">
    <property type="protein sequence ID" value="SPO30696.1"/>
    <property type="molecule type" value="Genomic_DNA"/>
</dbReference>
<dbReference type="AlphaFoldDB" id="A0A5C3EM10"/>
<dbReference type="Proteomes" id="UP000324022">
    <property type="component" value="Unassembled WGS sequence"/>
</dbReference>
<gene>
    <name evidence="2" type="ORF">UTRI_05313</name>
</gene>
<dbReference type="OrthoDB" id="3354362at2759"/>
<evidence type="ECO:0000256" key="1">
    <source>
        <dbReference type="SAM" id="MobiDB-lite"/>
    </source>
</evidence>
<feature type="region of interest" description="Disordered" evidence="1">
    <location>
        <begin position="64"/>
        <end position="89"/>
    </location>
</feature>
<protein>
    <submittedName>
        <fullName evidence="2">Uncharacterized protein</fullName>
    </submittedName>
</protein>
<organism evidence="2 3">
    <name type="scientific">Ustilago trichophora</name>
    <dbReference type="NCBI Taxonomy" id="86804"/>
    <lineage>
        <taxon>Eukaryota</taxon>
        <taxon>Fungi</taxon>
        <taxon>Dikarya</taxon>
        <taxon>Basidiomycota</taxon>
        <taxon>Ustilaginomycotina</taxon>
        <taxon>Ustilaginomycetes</taxon>
        <taxon>Ustilaginales</taxon>
        <taxon>Ustilaginaceae</taxon>
        <taxon>Ustilago</taxon>
    </lineage>
</organism>
<sequence length="119" mass="13670">MSLIYTHPRAFRQTAGIVFLHPSERVPRSELDRRDRCYRAKREAEYARSWAEDATLVGGIIYTTDSSSSSSNSRSASDRASIRRRRRNNSVAYRLSRSLKFKNLKNLFSNHSLSGLRSS</sequence>
<keyword evidence="3" id="KW-1185">Reference proteome</keyword>
<feature type="compositionally biased region" description="Low complexity" evidence="1">
    <location>
        <begin position="65"/>
        <end position="75"/>
    </location>
</feature>
<accession>A0A5C3EM10</accession>